<evidence type="ECO:0000256" key="1">
    <source>
        <dbReference type="SAM" id="MobiDB-lite"/>
    </source>
</evidence>
<dbReference type="AlphaFoldDB" id="A0A9N9S5A9"/>
<keyword evidence="4" id="KW-1185">Reference proteome</keyword>
<feature type="region of interest" description="Disordered" evidence="1">
    <location>
        <begin position="47"/>
        <end position="66"/>
    </location>
</feature>
<protein>
    <submittedName>
        <fullName evidence="3">Uncharacterized protein</fullName>
    </submittedName>
</protein>
<feature type="transmembrane region" description="Helical" evidence="2">
    <location>
        <begin position="17"/>
        <end position="38"/>
    </location>
</feature>
<keyword evidence="2" id="KW-0472">Membrane</keyword>
<evidence type="ECO:0000256" key="2">
    <source>
        <dbReference type="SAM" id="Phobius"/>
    </source>
</evidence>
<dbReference type="EMBL" id="OU895879">
    <property type="protein sequence ID" value="CAG9808961.1"/>
    <property type="molecule type" value="Genomic_DNA"/>
</dbReference>
<evidence type="ECO:0000313" key="4">
    <source>
        <dbReference type="Proteomes" id="UP001153620"/>
    </source>
</evidence>
<reference evidence="3" key="2">
    <citation type="submission" date="2022-10" db="EMBL/GenBank/DDBJ databases">
        <authorList>
            <consortium name="ENA_rothamsted_submissions"/>
            <consortium name="culmorum"/>
            <person name="King R."/>
        </authorList>
    </citation>
    <scope>NUCLEOTIDE SEQUENCE</scope>
</reference>
<keyword evidence="2" id="KW-0812">Transmembrane</keyword>
<accession>A0A9N9S5A9</accession>
<dbReference type="Proteomes" id="UP001153620">
    <property type="component" value="Chromosome 3"/>
</dbReference>
<name>A0A9N9S5A9_9DIPT</name>
<evidence type="ECO:0000313" key="3">
    <source>
        <dbReference type="EMBL" id="CAG9808961.1"/>
    </source>
</evidence>
<organism evidence="3 4">
    <name type="scientific">Chironomus riparius</name>
    <dbReference type="NCBI Taxonomy" id="315576"/>
    <lineage>
        <taxon>Eukaryota</taxon>
        <taxon>Metazoa</taxon>
        <taxon>Ecdysozoa</taxon>
        <taxon>Arthropoda</taxon>
        <taxon>Hexapoda</taxon>
        <taxon>Insecta</taxon>
        <taxon>Pterygota</taxon>
        <taxon>Neoptera</taxon>
        <taxon>Endopterygota</taxon>
        <taxon>Diptera</taxon>
        <taxon>Nematocera</taxon>
        <taxon>Chironomoidea</taxon>
        <taxon>Chironomidae</taxon>
        <taxon>Chironominae</taxon>
        <taxon>Chironomus</taxon>
    </lineage>
</organism>
<reference evidence="3" key="1">
    <citation type="submission" date="2022-01" db="EMBL/GenBank/DDBJ databases">
        <authorList>
            <person name="King R."/>
        </authorList>
    </citation>
    <scope>NUCLEOTIDE SEQUENCE</scope>
</reference>
<sequence>MAPNTDGISFMDKNIEIMLIIAAVIFSIILITTIVYAVKFRTVNSAIRTEDGHNDPPQPSTSKYEPLSPNAIRFDSMPSVVHSSAFLTIPAITRTYDISNLK</sequence>
<gene>
    <name evidence="3" type="ORF">CHIRRI_LOCUS11794</name>
</gene>
<keyword evidence="2" id="KW-1133">Transmembrane helix</keyword>
<proteinExistence type="predicted"/>